<dbReference type="GO" id="GO:0015074">
    <property type="term" value="P:DNA integration"/>
    <property type="evidence" value="ECO:0007669"/>
    <property type="project" value="InterPro"/>
</dbReference>
<name>A0A414X4E4_9BACT</name>
<dbReference type="GO" id="GO:0003676">
    <property type="term" value="F:nucleic acid binding"/>
    <property type="evidence" value="ECO:0007669"/>
    <property type="project" value="InterPro"/>
</dbReference>
<dbReference type="PANTHER" id="PTHR46889">
    <property type="entry name" value="TRANSPOSASE INSF FOR INSERTION SEQUENCE IS3B-RELATED"/>
    <property type="match status" value="1"/>
</dbReference>
<evidence type="ECO:0000313" key="3">
    <source>
        <dbReference type="Proteomes" id="UP000284998"/>
    </source>
</evidence>
<accession>A0A414X4E4</accession>
<evidence type="ECO:0000313" key="2">
    <source>
        <dbReference type="EMBL" id="RHH48087.1"/>
    </source>
</evidence>
<dbReference type="Pfam" id="PF13683">
    <property type="entry name" value="rve_3"/>
    <property type="match status" value="1"/>
</dbReference>
<feature type="non-terminal residue" evidence="2">
    <location>
        <position position="1"/>
    </location>
</feature>
<dbReference type="InterPro" id="IPR001584">
    <property type="entry name" value="Integrase_cat-core"/>
</dbReference>
<sequence length="148" mass="16761">DAYSRYIVGYCLSRTLDAEGPLKAMYMALETYRAYGISTEGMIHHSDRGVQYASKQYTNLLLSQGIRISMTQTGDPLHNALAERMNNTLKNGWLFNEGDMDFRQAEEAVSKSVAMYNNARPHRALGMKTPMEVFSGRGGNPLMEYRYN</sequence>
<dbReference type="SUPFAM" id="SSF53098">
    <property type="entry name" value="Ribonuclease H-like"/>
    <property type="match status" value="1"/>
</dbReference>
<dbReference type="PANTHER" id="PTHR46889:SF5">
    <property type="entry name" value="INTEGRASE PROTEIN"/>
    <property type="match status" value="1"/>
</dbReference>
<dbReference type="EMBL" id="QRJS01000007">
    <property type="protein sequence ID" value="RHH48087.1"/>
    <property type="molecule type" value="Genomic_DNA"/>
</dbReference>
<reference evidence="2 3" key="1">
    <citation type="submission" date="2018-08" db="EMBL/GenBank/DDBJ databases">
        <title>A genome reference for cultivated species of the human gut microbiota.</title>
        <authorList>
            <person name="Zou Y."/>
            <person name="Xue W."/>
            <person name="Luo G."/>
        </authorList>
    </citation>
    <scope>NUCLEOTIDE SEQUENCE [LARGE SCALE GENOMIC DNA]</scope>
    <source>
        <strain evidence="2 3">AM17-44</strain>
    </source>
</reference>
<dbReference type="InterPro" id="IPR012337">
    <property type="entry name" value="RNaseH-like_sf"/>
</dbReference>
<evidence type="ECO:0000259" key="1">
    <source>
        <dbReference type="PROSITE" id="PS50994"/>
    </source>
</evidence>
<gene>
    <name evidence="2" type="ORF">DW204_04575</name>
</gene>
<proteinExistence type="predicted"/>
<protein>
    <submittedName>
        <fullName evidence="2">IS3 family transposase</fullName>
    </submittedName>
</protein>
<dbReference type="PROSITE" id="PS50994">
    <property type="entry name" value="INTEGRASE"/>
    <property type="match status" value="1"/>
</dbReference>
<dbReference type="InterPro" id="IPR036397">
    <property type="entry name" value="RNaseH_sf"/>
</dbReference>
<dbReference type="AlphaFoldDB" id="A0A414X4E4"/>
<dbReference type="InterPro" id="IPR050900">
    <property type="entry name" value="Transposase_IS3/IS150/IS904"/>
</dbReference>
<dbReference type="Proteomes" id="UP000284998">
    <property type="component" value="Unassembled WGS sequence"/>
</dbReference>
<feature type="domain" description="Integrase catalytic" evidence="1">
    <location>
        <begin position="1"/>
        <end position="138"/>
    </location>
</feature>
<comment type="caution">
    <text evidence="2">The sequence shown here is derived from an EMBL/GenBank/DDBJ whole genome shotgun (WGS) entry which is preliminary data.</text>
</comment>
<organism evidence="2 3">
    <name type="scientific">Phocaeicola plebeius</name>
    <dbReference type="NCBI Taxonomy" id="310297"/>
    <lineage>
        <taxon>Bacteria</taxon>
        <taxon>Pseudomonadati</taxon>
        <taxon>Bacteroidota</taxon>
        <taxon>Bacteroidia</taxon>
        <taxon>Bacteroidales</taxon>
        <taxon>Bacteroidaceae</taxon>
        <taxon>Phocaeicola</taxon>
    </lineage>
</organism>
<dbReference type="Gene3D" id="3.30.420.10">
    <property type="entry name" value="Ribonuclease H-like superfamily/Ribonuclease H"/>
    <property type="match status" value="1"/>
</dbReference>